<dbReference type="AlphaFoldDB" id="A0A225VML2"/>
<evidence type="ECO:0000256" key="4">
    <source>
        <dbReference type="ARBA" id="ARBA00022729"/>
    </source>
</evidence>
<keyword evidence="7" id="KW-1185">Reference proteome</keyword>
<dbReference type="InterPro" id="IPR031825">
    <property type="entry name" value="RXLR"/>
</dbReference>
<evidence type="ECO:0000256" key="1">
    <source>
        <dbReference type="ARBA" id="ARBA00004613"/>
    </source>
</evidence>
<evidence type="ECO:0000256" key="3">
    <source>
        <dbReference type="ARBA" id="ARBA00022525"/>
    </source>
</evidence>
<evidence type="ECO:0000313" key="6">
    <source>
        <dbReference type="EMBL" id="OWZ06595.1"/>
    </source>
</evidence>
<sequence length="124" mass="13752">MRCVFYVAVAVAILSGSSVVAAFTNADEFTLSTKITPDFAVSATISSDFRKRFLRVTDPENEERTKYASLSEILAKLREKDMHHVADILKNMGETHAQTAVEKAVSQLKLEDYQAAKNLLQLGK</sequence>
<dbReference type="Proteomes" id="UP000198211">
    <property type="component" value="Unassembled WGS sequence"/>
</dbReference>
<comment type="domain">
    <text evidence="5">The RxLR-dEER motif acts to carry the protein into the host cell cytoplasm through binding to cell surface phosphatidylinositol-3-phosphate.</text>
</comment>
<dbReference type="OrthoDB" id="127736at2759"/>
<feature type="signal peptide" evidence="5">
    <location>
        <begin position="1"/>
        <end position="22"/>
    </location>
</feature>
<dbReference type="EMBL" id="NBNE01003896">
    <property type="protein sequence ID" value="OWZ06595.1"/>
    <property type="molecule type" value="Genomic_DNA"/>
</dbReference>
<evidence type="ECO:0000256" key="2">
    <source>
        <dbReference type="ARBA" id="ARBA00010400"/>
    </source>
</evidence>
<organism evidence="6 7">
    <name type="scientific">Phytophthora megakarya</name>
    <dbReference type="NCBI Taxonomy" id="4795"/>
    <lineage>
        <taxon>Eukaryota</taxon>
        <taxon>Sar</taxon>
        <taxon>Stramenopiles</taxon>
        <taxon>Oomycota</taxon>
        <taxon>Peronosporomycetes</taxon>
        <taxon>Peronosporales</taxon>
        <taxon>Peronosporaceae</taxon>
        <taxon>Phytophthora</taxon>
    </lineage>
</organism>
<accession>A0A225VML2</accession>
<keyword evidence="4 5" id="KW-0732">Signal</keyword>
<evidence type="ECO:0000256" key="5">
    <source>
        <dbReference type="RuleBase" id="RU367124"/>
    </source>
</evidence>
<dbReference type="Pfam" id="PF16810">
    <property type="entry name" value="RXLR"/>
    <property type="match status" value="1"/>
</dbReference>
<feature type="chain" id="PRO_5044961567" description="RxLR effector protein" evidence="5">
    <location>
        <begin position="23"/>
        <end position="124"/>
    </location>
</feature>
<gene>
    <name evidence="6" type="ORF">PHMEG_00021129</name>
</gene>
<evidence type="ECO:0000313" key="7">
    <source>
        <dbReference type="Proteomes" id="UP000198211"/>
    </source>
</evidence>
<comment type="caution">
    <text evidence="6">The sequence shown here is derived from an EMBL/GenBank/DDBJ whole genome shotgun (WGS) entry which is preliminary data.</text>
</comment>
<name>A0A225VML2_9STRA</name>
<keyword evidence="3 5" id="KW-0964">Secreted</keyword>
<reference evidence="7" key="1">
    <citation type="submission" date="2017-03" db="EMBL/GenBank/DDBJ databases">
        <title>Phytopthora megakarya and P. palmivora, two closely related causual agents of cacao black pod achieved similar genome size and gene model numbers by different mechanisms.</title>
        <authorList>
            <person name="Ali S."/>
            <person name="Shao J."/>
            <person name="Larry D.J."/>
            <person name="Kronmiller B."/>
            <person name="Shen D."/>
            <person name="Strem M.D."/>
            <person name="Melnick R.L."/>
            <person name="Guiltinan M.J."/>
            <person name="Tyler B.M."/>
            <person name="Meinhardt L.W."/>
            <person name="Bailey B.A."/>
        </authorList>
    </citation>
    <scope>NUCLEOTIDE SEQUENCE [LARGE SCALE GENOMIC DNA]</scope>
    <source>
        <strain evidence="7">zdho120</strain>
    </source>
</reference>
<comment type="subcellular location">
    <subcellularLocation>
        <location evidence="1 5">Secreted</location>
    </subcellularLocation>
</comment>
<comment type="function">
    <text evidence="5">Effector that suppresses plant defense responses during pathogen infection.</text>
</comment>
<protein>
    <recommendedName>
        <fullName evidence="5">RxLR effector protein</fullName>
    </recommendedName>
</protein>
<comment type="similarity">
    <text evidence="2 5">Belongs to the RxLR effector family.</text>
</comment>
<proteinExistence type="inferred from homology"/>